<dbReference type="AlphaFoldDB" id="A0A2M7DLR6"/>
<protein>
    <submittedName>
        <fullName evidence="1">Uncharacterized protein</fullName>
    </submittedName>
</protein>
<comment type="caution">
    <text evidence="1">The sequence shown here is derived from an EMBL/GenBank/DDBJ whole genome shotgun (WGS) entry which is preliminary data.</text>
</comment>
<proteinExistence type="predicted"/>
<evidence type="ECO:0000313" key="1">
    <source>
        <dbReference type="EMBL" id="PIV50694.1"/>
    </source>
</evidence>
<name>A0A2M7DLR6_9BACT</name>
<accession>A0A2M7DLR6</accession>
<reference evidence="2" key="1">
    <citation type="submission" date="2017-09" db="EMBL/GenBank/DDBJ databases">
        <title>Depth-based differentiation of microbial function through sediment-hosted aquifers and enrichment of novel symbionts in the deep terrestrial subsurface.</title>
        <authorList>
            <person name="Probst A.J."/>
            <person name="Ladd B."/>
            <person name="Jarett J.K."/>
            <person name="Geller-Mcgrath D.E."/>
            <person name="Sieber C.M.K."/>
            <person name="Emerson J.B."/>
            <person name="Anantharaman K."/>
            <person name="Thomas B.C."/>
            <person name="Malmstrom R."/>
            <person name="Stieglmeier M."/>
            <person name="Klingl A."/>
            <person name="Woyke T."/>
            <person name="Ryan C.M."/>
            <person name="Banfield J.F."/>
        </authorList>
    </citation>
    <scope>NUCLEOTIDE SEQUENCE [LARGE SCALE GENOMIC DNA]</scope>
</reference>
<evidence type="ECO:0000313" key="2">
    <source>
        <dbReference type="Proteomes" id="UP000228896"/>
    </source>
</evidence>
<dbReference type="Proteomes" id="UP000228896">
    <property type="component" value="Unassembled WGS sequence"/>
</dbReference>
<dbReference type="EMBL" id="PETS01000109">
    <property type="protein sequence ID" value="PIV50694.1"/>
    <property type="molecule type" value="Genomic_DNA"/>
</dbReference>
<organism evidence="1 2">
    <name type="scientific">Candidatus Falkowbacteria bacterium CG02_land_8_20_14_3_00_36_14</name>
    <dbReference type="NCBI Taxonomy" id="1974560"/>
    <lineage>
        <taxon>Bacteria</taxon>
        <taxon>Candidatus Falkowiibacteriota</taxon>
    </lineage>
</organism>
<gene>
    <name evidence="1" type="ORF">COS18_04340</name>
</gene>
<sequence length="375" mass="43192">MKNYKVNILVILLIITFISSFLAKKITAENVLAERLAGRILLQVENNGEAWYVNPNDFKRYYLGRPQDAFNLMRDLGLGVKNIDINKIALAKANFNGLDTDKDGLPDNIEISIGTDINNPDSDSDGYTDKEEALNNFNPKGEGKLIIDNKLAKDLAGRILLQVENNGEAWYVNPNDFKRYYLGRPQDAFDIMRKLGLGITNNDLAKINEHIIKPEYSSENIVENNTILTENNMRKYISPENNYSFAYPSDWKIKKYESSPNVVYLTDANRDFILEDKSVIFIQYIETSDDYDVNKFRIADKEEVKTLTDKELTVNNKDSYENSYQYQRAYEKTTSIKIGSRKYLRLSLFTTAENDNYINIYDKLIKSIEFNDGPK</sequence>